<dbReference type="PROSITE" id="PS51049">
    <property type="entry name" value="KASH"/>
    <property type="match status" value="1"/>
</dbReference>
<feature type="region of interest" description="Disordered" evidence="10">
    <location>
        <begin position="116"/>
        <end position="136"/>
    </location>
</feature>
<dbReference type="Pfam" id="PF10541">
    <property type="entry name" value="KASH"/>
    <property type="match status" value="1"/>
</dbReference>
<evidence type="ECO:0000256" key="7">
    <source>
        <dbReference type="ARBA" id="ARBA00023242"/>
    </source>
</evidence>
<dbReference type="GO" id="GO:0007097">
    <property type="term" value="P:nuclear migration"/>
    <property type="evidence" value="ECO:0007669"/>
    <property type="project" value="TreeGrafter"/>
</dbReference>
<evidence type="ECO:0000256" key="9">
    <source>
        <dbReference type="SAM" id="Coils"/>
    </source>
</evidence>
<dbReference type="InterPro" id="IPR002017">
    <property type="entry name" value="Spectrin_repeat"/>
</dbReference>
<keyword evidence="7" id="KW-0539">Nucleus</keyword>
<feature type="compositionally biased region" description="Basic residues" evidence="10">
    <location>
        <begin position="2450"/>
        <end position="2460"/>
    </location>
</feature>
<evidence type="ECO:0000256" key="10">
    <source>
        <dbReference type="SAM" id="MobiDB-lite"/>
    </source>
</evidence>
<dbReference type="OrthoDB" id="6538186at2759"/>
<feature type="compositionally biased region" description="Basic and acidic residues" evidence="10">
    <location>
        <begin position="2218"/>
        <end position="2232"/>
    </location>
</feature>
<feature type="region of interest" description="Disordered" evidence="10">
    <location>
        <begin position="2108"/>
        <end position="2135"/>
    </location>
</feature>
<feature type="topological domain" description="Cytoplasmic" evidence="8">
    <location>
        <begin position="1"/>
        <end position="5331"/>
    </location>
</feature>
<gene>
    <name evidence="12" type="ORF">AWZ03_006579</name>
</gene>
<dbReference type="Gene3D" id="1.20.58.60">
    <property type="match status" value="7"/>
</dbReference>
<comment type="caution">
    <text evidence="12">The sequence shown here is derived from an EMBL/GenBank/DDBJ whole genome shotgun (WGS) entry which is preliminary data.</text>
</comment>
<feature type="compositionally biased region" description="Basic and acidic residues" evidence="10">
    <location>
        <begin position="517"/>
        <end position="533"/>
    </location>
</feature>
<name>A0A484BE45_DRONA</name>
<protein>
    <recommendedName>
        <fullName evidence="11">KASH domain-containing protein</fullName>
    </recommendedName>
</protein>
<comment type="similarity">
    <text evidence="2">Belongs to the nesprin family.</text>
</comment>
<dbReference type="SMART" id="SM00150">
    <property type="entry name" value="SPEC"/>
    <property type="match status" value="9"/>
</dbReference>
<keyword evidence="9" id="KW-0175">Coiled coil</keyword>
<feature type="coiled-coil region" evidence="9">
    <location>
        <begin position="3312"/>
        <end position="3339"/>
    </location>
</feature>
<feature type="coiled-coil region" evidence="9">
    <location>
        <begin position="5205"/>
        <end position="5250"/>
    </location>
</feature>
<sequence>MTTTTTTTFIEPEKIVESLVSEDTKTTVTVTSTTSVTETVSGSILPEELVTVVSEELPIVQDTPQEQTNIQSQQIADLPLSSIVSKTVTTTSHDTQIAPEPISSTPDVEVIVCKNDDNPKKQKTKKEKKVKIQSEQDVEKSVSEDQMEVITPKLVENVIGHQEETKPELIESVVDIPSQKTSWSTIVTQTTTDAAHQSQLTPESASSTPVVEAIVCKEEKIAVPVDDKPKKQKSKKEKKVKSHPEPVVKNPILVDEREAASQPKSAETSVVPEILTQSWSSIVSQAVADSPAIPETVKTEIITQTVPVTQNIQDFIHNEQNFSTIVNEKPKKQKAKKEKKSPQPEEESRPIVVEQEDNSKDQDTITTIESTSAPTQSWSTIVSQTITTTTYQTDIAPEPVSAVPAIEIAVDKPKPQKTKKDKKQPQLESQPEPIVEKSVVVDDTEEVDTVSANIVFTEVPKPIIVEEQEKQINTDTTESVVDTPPQPQSWSSIVSQTTTTETRHTEVLPEIVSASSKAKEPVHKEDKLPEKDKSKKQKSKKEKNPERVSEPLPAKIEEKKTETCETHVITEIVSNTLSWSSIVSQQAVPAELEVAVKPKTNKDSPNSALTSITAENVTDIIEELPVQGKDNVSTIVDKTPAKSQTWSSMVSEAIDEPSHNIEEFIRHEQSVTIAEDKPKTKKQKSKKEKLQEKVDHEPIPTYEQNVVVEESKSETEPKPLPVEQPSSLDFKIELPKPKPSVWSLSETYAEVVKKSGYADNTQIRYQDIESDSQSSIEPTENVRAKSERLESSSNILVEEFPDPVIPAIEKSFDPKVEVEEKLLVEQPQTKVEEVVSVEELTQPATEVVTKVDTVTIVEPKPEIEKVILIDNSLESIATPTSIAEKPSELIWHLSQDSFLNYRQMADDAYGLLMTITKDSTKTDLEKTQETQDDKHKTDIITETVVKTTTVTESSKLITDNAVDKTEPEASSIVSIPKVEVPATAPVGGIDELRLNLYLDDWRKPSIDVDLYETSVEAPKRADVADIDTKLDKDKKPDDVINQPDKKNDDDNNDSDDDDDDDDDDGEKLTVPEIRKPHDDDDKPNDRDPGSGSSGNATPTPEHEAAQYGQNRSCSSEYMSTDLPGGVGHWRDQSTYLALEAEPQGKIELAPTVESEDVVLTETKTIELVPSVPAESNTLTTTATHETSPPTPSIDTNSANVANALIQLASATTQTLNAAANAAATATKAKTLAATSVILPVAAAVVNKLTTTITTPTPTPTATPTSTTPVETTIQPEQLPQPQALAAPAAVEVSSTVDAEMATTTTTTSEEPNEPSVEAAAPVENTNIVKRTVVTTTTVTTTTTSETTEGAAAAAAAPTKPTPDSSNTMTTTTTTTTTTSSNNLLEPQQQRQKDTITQELDELLQSLSTIEDGIGNMNHSSLEGMQQGLKLIQKNLEVHEKEALKLKDQAKTLPTDPGTERLLNETVDRIDLLLRRTQQGISMIASAMHGQKKREEEIDEYQKHLLELERWINEVSAELASFEPTPDSSTDEHVLKTQVERSQQLLRTLKDRQQSMEDLVEQTRELQTHPDVAPLADTLMEQLQSIIIILREQITVATKRIFTIEKRIVDLRKAKRDESQRQRVLADAQILAPVSVSAAPESIESNENTIDSSSMPEEEIKPTGVYVETQTSLSLQQQPEQQQHQIETSNVEAQTSFQELPPLAAIETAEVALQTIKERPPTENIMVTQTVQDGQETIQIDTQLNKNIPESPEDVEIEARYHQQPKGDVDRATELILKNVPQAFETTFVEPDETTTEVVVGADGTKHIVVKKVTRTRQQIVQQQQISSIETVSDADGNIEVQSTGQINLENVQTTDTEADPDQSAYRTVVTQQTRGTLLDGSQPEAVVVSEFETEPVIEKYEQLLSPDAQGNLQPFRAAAGESAMDDRLGGSSIHTVLQQVTRKVIRKTRKIIKRVVVIDGKEHVTEEVVEEPEEIEVTEEETMPHVSVNIVRTVNGKVVSEEEFQSMMQQPGVVIEEVATDLSQQTVEPPQQVFDIESINISNTTTTTTQEQTSPTTTTTTTTTTATAITTETTKAAPVELPAPQVDIEEIVNVETISPVNVAESAVTVPQEPTTTTQVTTTTTTTRTATSESQPVVEDIKEIWPQEHHLVSTNIDFSQHVEEVTPPAVPASPETSMPAETIWPTSPETGNSISLESYVFEPTIPAAVSIKSETTEETQEKTDKQPEEPLPEPKTDIEAFLAAEKAQALPAISQTEVPATPIAQQVEPETIVAQIEPEIVQAEESVIEVPPIDIADKELATPQTDINVATQLFIMGEAAASDSPRKTYQITAPSVESTGAGVLKVAMTPPTEHEETSATPAKVTMTIVETVTAPVDQDDDASAKRSRKKKKRRDEPEETIEPKQPEPIPTSAPVPVPSSDIEPESVQETGYEPEEKSVSENVDEDSADSKKKRRKKKKQKEKPQEEESQVPLSSDHSLRDDDTTSMESEDKLRHEAVVEISTESDLSSMDIDQSVKVVEDSIIPSPTEQSRDPFTHVVIPTEIVELAALEDVEQQTTPRVATPPTAATEQDMKSSQTSPQHMPKLDETAVQTSLDVQPANQESESQTLIVEITETEAQTTPRTTEQPDPIETLSTEMQTDENAQPRPTVEISSQTIVTTTTEKELQTTPKDSPRLAESSSDHIIQPLVTELVKDMTIDLPVPTREQSTFMEDTVTKETHMQTITPEPTEVVARQPEAPVEVSDVLVQTTPREEPQPISLDDNSLTATSISEPYELEVRTTVAIPADSDTSVVEPTLYEYTQTMQLPKPERKKKGKGKSAPQPTPAQDSQISVSVEIAPELLGESGIVLSTNQQIEEVPHLPPVPDFEPAEADQQKPPQRVQLQITKTTVYDEYPDLPVHIVEQNKVSIAAQQQSGKPRGGPTSSVTIEEVASPTEELVVPITPGPDNLNEQNVWIAATGTTTVDRTPIQASQDLIMSEGLQLYPGTQTQLAKEAIGTRIKQLKETTPQQPTPLTDVLHLATLSEQIKQLPTYQRVEEVNEGLKDLDEAIRKGDKTVIHTTVITVIEKVSTWLETIEYRVYLIRQNSNEGPSEQKLDNYKELNKELSTIKANVSHLEGQLARTEKPTQAELSECVDTLKEHIDAVEQVTQQNHAQDIKDLDKWQNFELLYREVSTLLDFLQERYELAISEEHPLSTKLALLDDLEQNHAAGQEQLSQLMQTARLFQRDFPNKKIPEDVYLTYEKSKNIGNNIEAERERLLQLQLLAEEYEQTLKKFTNITVLADKMMESPIVSSSLEQLNNEVQKQRKFFVNLSHCRAMLESLEENIDSETREKHSELHKQLYQKATQLLERASERSSKLVQAASRWTVLERGMRDELQWLQVAQQRVPDLSAVTSADYDQYATLYQSLSNDISHHYVKMTQLSGIANKMQLLVQAPNLVEETNDALIVLLKLREEVALYLHRLLVFKEIWVQYEQQTEKMEAFVREAEQELRQIQIPKQPTEQPIPHIRQFWEIKARFELHNNIRNDAGHSLEKSLQVIPLADEMLQRQFHAQLEDRWQAVAQAIEQIQRNIVDCLSSEDMAADEKLKLVERELQEIYLAMTSMKGVIKNEEELCLYIERVQVLRTRVGFIGNELGRIGLQEPTTEPEKVGELFALSHKITTQITEELEFASVLRDQLQAIHEGISNQRKHQAKISVILDECEAAERQGADVIEKAVADCQGAGEELVGSWQEIMRIRQMLHTLPMRLKMSVSPVKLERDISQLQDDHAFLESKCTNIMAILRNRLALWLRYERQLELVHGSVQETDFMMELIRVHGQVDYERLRKATERLEGLAGDLHSREQLLDELKGAAKPLIESCDVQIVEQIESSVQDAVVAWNDTTENLQQLCTRYQRAVELWDKYRNASAAVKSCIEQQMDSVKSLEQPLETMQHAKVCQENLSTQNDRLLELRDIVAKIAADVGLDASTLMQGELDALGQRLAECKDAITTLANVAETQDKERKELDREVTQAKVYFSNVQQDISRGEPQTPKESEEQLAALRAHLQTLARTEEQLRQLRERQQNNNELASPVGAAAADDSILEVLAMWQKIFQDTFQEYHRLSTRLARTQNSSEALRLWRQYLQHVQSFLACAIPEDYSSLREQQQLCAIHQNLLISQQSVLAETPLESELSEQYKALTNLHNETLSRIMQRNGELERRVSGWNAYRQQLAALLDWLRQREAERNALQLRYIHLKRVPHLKARLDALLLQLARGEQQSAALKAQQQQLVQYCDDALATAMRMEQASINQRISNLRAALETWQNFLKRIKQLADSYELRVQQLQAEFGKAQQLLDSSSGDSLPTTPAEIEERLAALRAQRVQLGAQTPLLESLTVSQEELKECISPHDMKAIRQRSFLLSQQHADLDYQLAVLINAIEERLSLLSNYQARYGRISDWLRSLEERVERDGDVTAVANPEQAAKQLEQQINGELQLRDKEREWLLSTSRELQTLYADATPQAQQVRAQVQQQSDALIDRWNRLKFMCKQRATKIGELKQTLLRLEERIALIRTWLFEVESQLDKPLSFDSYTPNVIKAKLSEHEKIQRSIENHSSNVGEVLNLVEMMLNDADSWRTQVNTTGLASSAQNLEQRWKNVCSQSAQRKTRILDTWNALQELIKLTTEHKNWLAKQEAQMLVLEREQKYTNKQKLEERQQALRAKLEELDAESINLRKLEQTYARLTMSPGVEPENIQKLTMPTKVMLSKWRMLTPRCHAQLDAIDKDAKLMRDFNTAHLELTKSLVGIQKALEQVPSAEDPQLAGSSEPKAVLQRLEGLERKLQQAEQQVEQANALGKEAEVRSKQQPSQLKHLLKLIAEYTTLWQTVQTTLTTQKMSWLARATKEGVALAAGAGAALPVNESHASVQVNTLSQRKLRQAQLQRETSITAKDAYVMELQTAITECQNNLEELQRTIVDKTRKPGPQKIAKLLGNAQSSTELVKHLSHLLLTECQADNEAAQVDVVSELALRFDTLQSQWKARQQHDQNASEVGRLTCPLCTQRNWQQIDNDLWRLEQWLLFAESTQKAQTSPPSNIELLEDVTQDHREFLLDLESHKSIISSLNVVGDHLATHTMDTEKARQLRSRLEADNERWNNVCINATKWQGLLQTALMGNSEFHQTIDELVDWLQRTEKNIKASEPVDLTEERSVLEAKFNKFKDLRAELERCEPRVVSLQDAADQLLRAVEGSEEQSQHTYERTLSRLTDLRLRLQSLRRLSGIYIVKLGAVLGYEGDNLGVPLQMLSNELLDNTTLSTSSMQAAAPNTENANRSDGDAADGDVINTTVLARGARFLGRVARASLPIQALMLLLLGVATLVPHGEDYTCMFSNTFARSLEPMLSYPHGPPPT</sequence>
<feature type="region of interest" description="Disordered" evidence="10">
    <location>
        <begin position="5290"/>
        <end position="5309"/>
    </location>
</feature>
<feature type="region of interest" description="Disordered" evidence="10">
    <location>
        <begin position="1339"/>
        <end position="1393"/>
    </location>
</feature>
<evidence type="ECO:0000313" key="12">
    <source>
        <dbReference type="EMBL" id="TDG46998.1"/>
    </source>
</evidence>
<feature type="coiled-coil region" evidence="9">
    <location>
        <begin position="4802"/>
        <end position="4836"/>
    </location>
</feature>
<evidence type="ECO:0000256" key="4">
    <source>
        <dbReference type="ARBA" id="ARBA00022737"/>
    </source>
</evidence>
<dbReference type="SUPFAM" id="SSF46966">
    <property type="entry name" value="Spectrin repeat"/>
    <property type="match status" value="9"/>
</dbReference>
<feature type="region of interest" description="Disordered" evidence="10">
    <location>
        <begin position="2858"/>
        <end position="2878"/>
    </location>
</feature>
<keyword evidence="5" id="KW-1133">Transmembrane helix</keyword>
<dbReference type="STRING" id="7232.A0A484BE45"/>
<keyword evidence="4" id="KW-0677">Repeat</keyword>
<feature type="compositionally biased region" description="Basic residues" evidence="10">
    <location>
        <begin position="230"/>
        <end position="241"/>
    </location>
</feature>
<dbReference type="PANTHER" id="PTHR47535">
    <property type="entry name" value="MUSCLE-SPECIFIC PROTEIN 300 KDA, ISOFORM G"/>
    <property type="match status" value="1"/>
</dbReference>
<feature type="compositionally biased region" description="Low complexity" evidence="10">
    <location>
        <begin position="2556"/>
        <end position="2568"/>
    </location>
</feature>
<evidence type="ECO:0000256" key="6">
    <source>
        <dbReference type="ARBA" id="ARBA00023136"/>
    </source>
</evidence>
<evidence type="ECO:0000256" key="8">
    <source>
        <dbReference type="PROSITE-ProRule" id="PRU00385"/>
    </source>
</evidence>
<feature type="coiled-coil region" evidence="9">
    <location>
        <begin position="4037"/>
        <end position="4067"/>
    </location>
</feature>
<evidence type="ECO:0000256" key="1">
    <source>
        <dbReference type="ARBA" id="ARBA00004126"/>
    </source>
</evidence>
<feature type="coiled-coil region" evidence="9">
    <location>
        <begin position="1538"/>
        <end position="1565"/>
    </location>
</feature>
<dbReference type="FunFam" id="1.20.58.60:FF:000189">
    <property type="entry name" value="Uncharacterized protein, isoform B"/>
    <property type="match status" value="1"/>
</dbReference>
<feature type="topological domain" description="Perinuclear space" evidence="8">
    <location>
        <begin position="5353"/>
        <end position="5381"/>
    </location>
</feature>
<dbReference type="OMA" id="RIYTIET"/>
<evidence type="ECO:0000256" key="3">
    <source>
        <dbReference type="ARBA" id="ARBA00022692"/>
    </source>
</evidence>
<feature type="compositionally biased region" description="Basic and acidic residues" evidence="10">
    <location>
        <begin position="1027"/>
        <end position="1049"/>
    </location>
</feature>
<feature type="compositionally biased region" description="Acidic residues" evidence="10">
    <location>
        <begin position="1050"/>
        <end position="1065"/>
    </location>
</feature>
<feature type="region of interest" description="Disordered" evidence="10">
    <location>
        <begin position="406"/>
        <end position="436"/>
    </location>
</feature>
<dbReference type="FunFam" id="1.20.58.60:FF:000238">
    <property type="entry name" value="Muscle-specific protein 300 kDa, isoform I"/>
    <property type="match status" value="1"/>
</dbReference>
<dbReference type="GO" id="GO:0051015">
    <property type="term" value="F:actin filament binding"/>
    <property type="evidence" value="ECO:0007669"/>
    <property type="project" value="TreeGrafter"/>
</dbReference>
<feature type="compositionally biased region" description="Polar residues" evidence="10">
    <location>
        <begin position="1107"/>
        <end position="1118"/>
    </location>
</feature>
<feature type="region of interest" description="Disordered" evidence="10">
    <location>
        <begin position="225"/>
        <end position="245"/>
    </location>
</feature>
<feature type="coiled-coil region" evidence="9">
    <location>
        <begin position="4928"/>
        <end position="4955"/>
    </location>
</feature>
<feature type="region of interest" description="Disordered" evidence="10">
    <location>
        <begin position="2210"/>
        <end position="2232"/>
    </location>
</feature>
<feature type="compositionally biased region" description="Basic and acidic residues" evidence="10">
    <location>
        <begin position="2476"/>
        <end position="2495"/>
    </location>
</feature>
<feature type="domain" description="KASH" evidence="11">
    <location>
        <begin position="5323"/>
        <end position="5381"/>
    </location>
</feature>
<evidence type="ECO:0000256" key="2">
    <source>
        <dbReference type="ARBA" id="ARBA00008619"/>
    </source>
</evidence>
<dbReference type="GO" id="GO:0034993">
    <property type="term" value="C:meiotic nuclear membrane microtubule tethering complex"/>
    <property type="evidence" value="ECO:0007669"/>
    <property type="project" value="TreeGrafter"/>
</dbReference>
<evidence type="ECO:0000313" key="13">
    <source>
        <dbReference type="Proteomes" id="UP000295192"/>
    </source>
</evidence>
<feature type="compositionally biased region" description="Low complexity" evidence="10">
    <location>
        <begin position="2648"/>
        <end position="2660"/>
    </location>
</feature>
<dbReference type="FunFam" id="1.20.58.60:FF:000171">
    <property type="entry name" value="Uncharacterized protein, isoform B"/>
    <property type="match status" value="1"/>
</dbReference>
<feature type="compositionally biased region" description="Polar residues" evidence="10">
    <location>
        <begin position="2589"/>
        <end position="2606"/>
    </location>
</feature>
<feature type="compositionally biased region" description="Basic and acidic residues" evidence="10">
    <location>
        <begin position="542"/>
        <end position="559"/>
    </location>
</feature>
<proteinExistence type="inferred from homology"/>
<feature type="coiled-coil region" evidence="9">
    <location>
        <begin position="4677"/>
        <end position="4714"/>
    </location>
</feature>
<dbReference type="InterPro" id="IPR012315">
    <property type="entry name" value="KASH"/>
</dbReference>
<keyword evidence="3 8" id="KW-0812">Transmembrane</keyword>
<dbReference type="SMART" id="SM01249">
    <property type="entry name" value="KASH"/>
    <property type="match status" value="1"/>
</dbReference>
<keyword evidence="13" id="KW-1185">Reference proteome</keyword>
<feature type="compositionally biased region" description="Pro residues" evidence="10">
    <location>
        <begin position="2405"/>
        <end position="2416"/>
    </location>
</feature>
<feature type="compositionally biased region" description="Low complexity" evidence="10">
    <location>
        <begin position="1339"/>
        <end position="1382"/>
    </location>
</feature>
<dbReference type="GO" id="GO:0005737">
    <property type="term" value="C:cytoplasm"/>
    <property type="evidence" value="ECO:0007669"/>
    <property type="project" value="TreeGrafter"/>
</dbReference>
<dbReference type="PANTHER" id="PTHR47535:SF10">
    <property type="entry name" value="MUSCLE-SPECIFIC PROTEIN 300 KDA"/>
    <property type="match status" value="1"/>
</dbReference>
<dbReference type="Pfam" id="PF00435">
    <property type="entry name" value="Spectrin"/>
    <property type="match status" value="1"/>
</dbReference>
<feature type="compositionally biased region" description="Basic and acidic residues" evidence="10">
    <location>
        <begin position="340"/>
        <end position="349"/>
    </location>
</feature>
<feature type="region of interest" description="Disordered" evidence="10">
    <location>
        <begin position="323"/>
        <end position="363"/>
    </location>
</feature>
<dbReference type="CDD" id="cd00176">
    <property type="entry name" value="SPEC"/>
    <property type="match status" value="1"/>
</dbReference>
<feature type="region of interest" description="Disordered" evidence="10">
    <location>
        <begin position="2549"/>
        <end position="2606"/>
    </location>
</feature>
<evidence type="ECO:0000256" key="5">
    <source>
        <dbReference type="ARBA" id="ARBA00022989"/>
    </source>
</evidence>
<feature type="region of interest" description="Disordered" evidence="10">
    <location>
        <begin position="467"/>
        <end position="559"/>
    </location>
</feature>
<accession>A0A484BE45</accession>
<reference evidence="12 13" key="1">
    <citation type="journal article" date="2019" name="J. Hered.">
        <title>An Improved Genome Assembly for Drosophila navojoa, the Basal Species in the mojavensis Cluster.</title>
        <authorList>
            <person name="Vanderlinde T."/>
            <person name="Dupim E.G."/>
            <person name="Nazario-Yepiz N.O."/>
            <person name="Carvalho A.B."/>
        </authorList>
    </citation>
    <scope>NUCLEOTIDE SEQUENCE [LARGE SCALE GENOMIC DNA]</scope>
    <source>
        <strain evidence="12">Navoj_Jal97</strain>
        <tissue evidence="12">Whole organism</tissue>
    </source>
</reference>
<feature type="region of interest" description="Disordered" evidence="10">
    <location>
        <begin position="2371"/>
        <end position="2495"/>
    </location>
</feature>
<dbReference type="GO" id="GO:0005640">
    <property type="term" value="C:nuclear outer membrane"/>
    <property type="evidence" value="ECO:0007669"/>
    <property type="project" value="TreeGrafter"/>
</dbReference>
<feature type="coiled-coil region" evidence="9">
    <location>
        <begin position="4304"/>
        <end position="4331"/>
    </location>
</feature>
<dbReference type="InterPro" id="IPR018159">
    <property type="entry name" value="Spectrin/alpha-actinin"/>
</dbReference>
<dbReference type="EMBL" id="LSRL02000050">
    <property type="protein sequence ID" value="TDG46998.1"/>
    <property type="molecule type" value="Genomic_DNA"/>
</dbReference>
<feature type="compositionally biased region" description="Basic and acidic residues" evidence="10">
    <location>
        <begin position="1066"/>
        <end position="1088"/>
    </location>
</feature>
<feature type="region of interest" description="Disordered" evidence="10">
    <location>
        <begin position="1027"/>
        <end position="1119"/>
    </location>
</feature>
<dbReference type="Proteomes" id="UP000295192">
    <property type="component" value="Unassembled WGS sequence"/>
</dbReference>
<feature type="region of interest" description="Disordered" evidence="10">
    <location>
        <begin position="2799"/>
        <end position="2831"/>
    </location>
</feature>
<feature type="region of interest" description="Disordered" evidence="10">
    <location>
        <begin position="1300"/>
        <end position="1319"/>
    </location>
</feature>
<comment type="subcellular location">
    <subcellularLocation>
        <location evidence="1">Nucleus membrane</location>
    </subcellularLocation>
</comment>
<feature type="coiled-coil region" evidence="9">
    <location>
        <begin position="3251"/>
        <end position="3278"/>
    </location>
</feature>
<evidence type="ECO:0000259" key="11">
    <source>
        <dbReference type="PROSITE" id="PS51049"/>
    </source>
</evidence>
<feature type="coiled-coil region" evidence="9">
    <location>
        <begin position="3091"/>
        <end position="3118"/>
    </location>
</feature>
<organism evidence="12 13">
    <name type="scientific">Drosophila navojoa</name>
    <name type="common">Fruit fly</name>
    <dbReference type="NCBI Taxonomy" id="7232"/>
    <lineage>
        <taxon>Eukaryota</taxon>
        <taxon>Metazoa</taxon>
        <taxon>Ecdysozoa</taxon>
        <taxon>Arthropoda</taxon>
        <taxon>Hexapoda</taxon>
        <taxon>Insecta</taxon>
        <taxon>Pterygota</taxon>
        <taxon>Neoptera</taxon>
        <taxon>Endopterygota</taxon>
        <taxon>Diptera</taxon>
        <taxon>Brachycera</taxon>
        <taxon>Muscomorpha</taxon>
        <taxon>Ephydroidea</taxon>
        <taxon>Drosophilidae</taxon>
        <taxon>Drosophila</taxon>
    </lineage>
</organism>
<feature type="coiled-coil region" evidence="9">
    <location>
        <begin position="1421"/>
        <end position="1448"/>
    </location>
</feature>
<keyword evidence="6 8" id="KW-0472">Membrane</keyword>
<feature type="region of interest" description="Disordered" evidence="10">
    <location>
        <begin position="2636"/>
        <end position="2682"/>
    </location>
</feature>
<feature type="compositionally biased region" description="Polar residues" evidence="10">
    <location>
        <begin position="5290"/>
        <end position="5303"/>
    </location>
</feature>
<dbReference type="InterPro" id="IPR052403">
    <property type="entry name" value="LINC-complex_assoc"/>
</dbReference>